<gene>
    <name evidence="7" type="ORF">C8N35_10737</name>
</gene>
<reference evidence="7 8" key="1">
    <citation type="submission" date="2018-04" db="EMBL/GenBank/DDBJ databases">
        <title>Genomic Encyclopedia of Archaeal and Bacterial Type Strains, Phase II (KMG-II): from individual species to whole genera.</title>
        <authorList>
            <person name="Goeker M."/>
        </authorList>
    </citation>
    <scope>NUCLEOTIDE SEQUENCE [LARGE SCALE GENOMIC DNA]</scope>
    <source>
        <strain evidence="7 8">DSM 23382</strain>
    </source>
</reference>
<keyword evidence="8" id="KW-1185">Reference proteome</keyword>
<dbReference type="OrthoDB" id="9796020at2"/>
<dbReference type="RefSeq" id="WP_107990867.1">
    <property type="nucleotide sequence ID" value="NZ_QAYG01000007.1"/>
</dbReference>
<dbReference type="NCBIfam" id="NF006684">
    <property type="entry name" value="PRK09229.1-5"/>
    <property type="match status" value="1"/>
</dbReference>
<dbReference type="InterPro" id="IPR055156">
    <property type="entry name" value="HutF-like_N"/>
</dbReference>
<name>A0A2T5V6F3_9HYPH</name>
<dbReference type="NCBIfam" id="NF006681">
    <property type="entry name" value="PRK09229.1-2"/>
    <property type="match status" value="1"/>
</dbReference>
<dbReference type="PANTHER" id="PTHR11271">
    <property type="entry name" value="GUANINE DEAMINASE"/>
    <property type="match status" value="1"/>
</dbReference>
<evidence type="ECO:0000259" key="6">
    <source>
        <dbReference type="Pfam" id="PF22429"/>
    </source>
</evidence>
<proteinExistence type="predicted"/>
<keyword evidence="3" id="KW-0378">Hydrolase</keyword>
<dbReference type="GO" id="GO:0046872">
    <property type="term" value="F:metal ion binding"/>
    <property type="evidence" value="ECO:0007669"/>
    <property type="project" value="UniProtKB-KW"/>
</dbReference>
<sequence length="454" mass="49338">MSSNSIHARAALLDDGWAENVRLVLDGGVISGVEAGVEAHAEDERVDHLVPAMGNHHSHAFQRAMSGLAEKRGQGTDTFWTWRDVMYRFALAMNPDQMEAVAAQLYVEMVEAGFCRVGEFHYLHNDRDGLPYANRGEMSERIVAAAGEAGIGLTLLPAFYAHSNFGGLAPNDGQRRFINDLAGFEDLLARCRDMAATHHGVSVGVAPHSLRAVTPQELDALVAMAGDDPIHIHVAEQEKEVADCLEWCGQRPLEWLLAHAPVNERWCLIHSTHLTGDELDGIVHAGATVGLCPVTEGNLGDGVFPAADLLRNGGRFGIGTDSNVSVGVAGELRQLEYSQRLAQRQRSVVARQGWSSGRVLFSEARRGGQAALNFSVDIEQGAPATFVTFDSASVPWLSRDSLLDAWIFGDALRPDGVWIDGRQMVAEGRHVAAGPVAERFRRTMTELLRETGLQ</sequence>
<evidence type="ECO:0000256" key="3">
    <source>
        <dbReference type="ARBA" id="ARBA00022801"/>
    </source>
</evidence>
<keyword evidence="4" id="KW-0862">Zinc</keyword>
<evidence type="ECO:0000256" key="4">
    <source>
        <dbReference type="ARBA" id="ARBA00022833"/>
    </source>
</evidence>
<dbReference type="InterPro" id="IPR010252">
    <property type="entry name" value="HutF"/>
</dbReference>
<comment type="cofactor">
    <cofactor evidence="1">
        <name>Zn(2+)</name>
        <dbReference type="ChEBI" id="CHEBI:29105"/>
    </cofactor>
</comment>
<dbReference type="Gene3D" id="3.20.20.140">
    <property type="entry name" value="Metal-dependent hydrolases"/>
    <property type="match status" value="1"/>
</dbReference>
<accession>A0A2T5V6F3</accession>
<dbReference type="Proteomes" id="UP000244081">
    <property type="component" value="Unassembled WGS sequence"/>
</dbReference>
<dbReference type="NCBIfam" id="NF006683">
    <property type="entry name" value="PRK09229.1-4"/>
    <property type="match status" value="1"/>
</dbReference>
<dbReference type="InterPro" id="IPR011059">
    <property type="entry name" value="Metal-dep_hydrolase_composite"/>
</dbReference>
<evidence type="ECO:0000256" key="1">
    <source>
        <dbReference type="ARBA" id="ARBA00001947"/>
    </source>
</evidence>
<evidence type="ECO:0000313" key="7">
    <source>
        <dbReference type="EMBL" id="PTW59324.1"/>
    </source>
</evidence>
<evidence type="ECO:0000313" key="8">
    <source>
        <dbReference type="Proteomes" id="UP000244081"/>
    </source>
</evidence>
<protein>
    <submittedName>
        <fullName evidence="7">Formimidoylglutamate deiminase</fullName>
    </submittedName>
</protein>
<comment type="caution">
    <text evidence="7">The sequence shown here is derived from an EMBL/GenBank/DDBJ whole genome shotgun (WGS) entry which is preliminary data.</text>
</comment>
<evidence type="ECO:0000259" key="5">
    <source>
        <dbReference type="Pfam" id="PF01979"/>
    </source>
</evidence>
<dbReference type="EMBL" id="QAYG01000007">
    <property type="protein sequence ID" value="PTW59324.1"/>
    <property type="molecule type" value="Genomic_DNA"/>
</dbReference>
<dbReference type="InterPro" id="IPR032466">
    <property type="entry name" value="Metal_Hydrolase"/>
</dbReference>
<dbReference type="Gene3D" id="2.30.40.10">
    <property type="entry name" value="Urease, subunit C, domain 1"/>
    <property type="match status" value="1"/>
</dbReference>
<dbReference type="Pfam" id="PF01979">
    <property type="entry name" value="Amidohydro_1"/>
    <property type="match status" value="1"/>
</dbReference>
<dbReference type="PANTHER" id="PTHR11271:SF48">
    <property type="entry name" value="AMIDOHYDROLASE-RELATED DOMAIN-CONTAINING PROTEIN"/>
    <property type="match status" value="1"/>
</dbReference>
<dbReference type="InterPro" id="IPR006680">
    <property type="entry name" value="Amidohydro-rel"/>
</dbReference>
<keyword evidence="2" id="KW-0479">Metal-binding</keyword>
<feature type="domain" description="Amidohydrolase-related" evidence="5">
    <location>
        <begin position="49"/>
        <end position="423"/>
    </location>
</feature>
<dbReference type="NCBIfam" id="TIGR02022">
    <property type="entry name" value="hutF"/>
    <property type="match status" value="1"/>
</dbReference>
<evidence type="ECO:0000256" key="2">
    <source>
        <dbReference type="ARBA" id="ARBA00022723"/>
    </source>
</evidence>
<dbReference type="GO" id="GO:0019239">
    <property type="term" value="F:deaminase activity"/>
    <property type="evidence" value="ECO:0007669"/>
    <property type="project" value="TreeGrafter"/>
</dbReference>
<dbReference type="SUPFAM" id="SSF51556">
    <property type="entry name" value="Metallo-dependent hydrolases"/>
    <property type="match status" value="1"/>
</dbReference>
<dbReference type="Pfam" id="PF22429">
    <property type="entry name" value="HutF_N"/>
    <property type="match status" value="1"/>
</dbReference>
<dbReference type="InterPro" id="IPR051607">
    <property type="entry name" value="Metallo-dep_hydrolases"/>
</dbReference>
<feature type="domain" description="Formimidoylglutamate deiminase N-terminal" evidence="6">
    <location>
        <begin position="5"/>
        <end position="45"/>
    </location>
</feature>
<dbReference type="AlphaFoldDB" id="A0A2T5V6F3"/>
<organism evidence="7 8">
    <name type="scientific">Breoghania corrubedonensis</name>
    <dbReference type="NCBI Taxonomy" id="665038"/>
    <lineage>
        <taxon>Bacteria</taxon>
        <taxon>Pseudomonadati</taxon>
        <taxon>Pseudomonadota</taxon>
        <taxon>Alphaproteobacteria</taxon>
        <taxon>Hyphomicrobiales</taxon>
        <taxon>Stappiaceae</taxon>
        <taxon>Breoghania</taxon>
    </lineage>
</organism>
<dbReference type="GO" id="GO:0005829">
    <property type="term" value="C:cytosol"/>
    <property type="evidence" value="ECO:0007669"/>
    <property type="project" value="TreeGrafter"/>
</dbReference>